<dbReference type="CDD" id="cd00866">
    <property type="entry name" value="PEBP_euk"/>
    <property type="match status" value="1"/>
</dbReference>
<evidence type="ECO:0000313" key="3">
    <source>
        <dbReference type="EMBL" id="KAJ2931157.1"/>
    </source>
</evidence>
<dbReference type="OrthoDB" id="2153661at2759"/>
<protein>
    <recommendedName>
        <fullName evidence="5">PEBP-like protein</fullName>
    </recommendedName>
</protein>
<feature type="region of interest" description="Disordered" evidence="2">
    <location>
        <begin position="435"/>
        <end position="459"/>
    </location>
</feature>
<reference evidence="3" key="1">
    <citation type="submission" date="2022-06" db="EMBL/GenBank/DDBJ databases">
        <title>Genome Sequence of Candolleomyces eurysporus.</title>
        <authorList>
            <person name="Buettner E."/>
        </authorList>
    </citation>
    <scope>NUCLEOTIDE SEQUENCE</scope>
    <source>
        <strain evidence="3">VTCC 930004</strain>
    </source>
</reference>
<evidence type="ECO:0000256" key="2">
    <source>
        <dbReference type="SAM" id="MobiDB-lite"/>
    </source>
</evidence>
<dbReference type="InterPro" id="IPR035810">
    <property type="entry name" value="PEBP_euk"/>
</dbReference>
<proteinExistence type="predicted"/>
<dbReference type="SUPFAM" id="SSF49777">
    <property type="entry name" value="PEBP-like"/>
    <property type="match status" value="1"/>
</dbReference>
<dbReference type="Gene3D" id="1.20.58.1180">
    <property type="match status" value="1"/>
</dbReference>
<accession>A0A9W8JAK1</accession>
<evidence type="ECO:0008006" key="5">
    <source>
        <dbReference type="Google" id="ProtNLM"/>
    </source>
</evidence>
<gene>
    <name evidence="3" type="ORF">H1R20_g5897</name>
</gene>
<sequence length="459" mass="51712">MLSLNRLSTLRTGVSRPLAALRRGNSGLATPSNAGSAEPPPPPAAAPAAQTASTTKPAAAQESAAAETAGRRKRKYKIPTKRPQISLESPRKWNRPLASGVVPAYDLALQYVREDGAKLVTEATELKGKIDGLEAKYQAMEKESEEAKKLDEELESLREKLHIVQVQSEVNLPDVRWKVRNAMADMAKPSHRHLLEQRWRKEGDLDLLMERVYQMHVVPDILPEIRPSVDLRLVVKADGVEQMREHNNAVFLYEPGAFLRPKNTLEAPRLYANVYHTDTRLYTMMLVDPDVPDPENASYTTYLHWLKPNVPLSASHTGQILDLNTHTKYVPPHPQKGTPYHRYTLLLIPQKPLEPLDHKAGWYGRNTEARAQPGVPTSQQLDIPVIKDEDRLGFNVREFCKEWGLSAKRGGGVGMFREIWDESVSAIYKDVLEQPEPAYGRPPKPDRYADLKGRKKYLS</sequence>
<feature type="region of interest" description="Disordered" evidence="2">
    <location>
        <begin position="18"/>
        <end position="83"/>
    </location>
</feature>
<comment type="caution">
    <text evidence="3">The sequence shown here is derived from an EMBL/GenBank/DDBJ whole genome shotgun (WGS) entry which is preliminary data.</text>
</comment>
<dbReference type="PANTHER" id="PTHR11362:SF82">
    <property type="entry name" value="PHOSPHATIDYLETHANOLAMINE-BINDING PROTEIN 4"/>
    <property type="match status" value="1"/>
</dbReference>
<feature type="compositionally biased region" description="Basic and acidic residues" evidence="2">
    <location>
        <begin position="443"/>
        <end position="452"/>
    </location>
</feature>
<dbReference type="Proteomes" id="UP001140091">
    <property type="component" value="Unassembled WGS sequence"/>
</dbReference>
<keyword evidence="4" id="KW-1185">Reference proteome</keyword>
<feature type="compositionally biased region" description="Low complexity" evidence="2">
    <location>
        <begin position="46"/>
        <end position="68"/>
    </location>
</feature>
<evidence type="ECO:0000313" key="4">
    <source>
        <dbReference type="Proteomes" id="UP001140091"/>
    </source>
</evidence>
<dbReference type="InterPro" id="IPR036610">
    <property type="entry name" value="PEBP-like_sf"/>
</dbReference>
<evidence type="ECO:0000256" key="1">
    <source>
        <dbReference type="SAM" id="Coils"/>
    </source>
</evidence>
<dbReference type="Gene3D" id="3.90.280.10">
    <property type="entry name" value="PEBP-like"/>
    <property type="match status" value="1"/>
</dbReference>
<dbReference type="Pfam" id="PF01161">
    <property type="entry name" value="PBP"/>
    <property type="match status" value="1"/>
</dbReference>
<dbReference type="EMBL" id="JANBPK010000810">
    <property type="protein sequence ID" value="KAJ2931157.1"/>
    <property type="molecule type" value="Genomic_DNA"/>
</dbReference>
<dbReference type="AlphaFoldDB" id="A0A9W8JAK1"/>
<name>A0A9W8JAK1_9AGAR</name>
<feature type="coiled-coil region" evidence="1">
    <location>
        <begin position="123"/>
        <end position="167"/>
    </location>
</feature>
<keyword evidence="1" id="KW-0175">Coiled coil</keyword>
<feature type="compositionally biased region" description="Basic residues" evidence="2">
    <location>
        <begin position="71"/>
        <end position="80"/>
    </location>
</feature>
<dbReference type="InterPro" id="IPR008914">
    <property type="entry name" value="PEBP"/>
</dbReference>
<feature type="non-terminal residue" evidence="3">
    <location>
        <position position="1"/>
    </location>
</feature>
<organism evidence="3 4">
    <name type="scientific">Candolleomyces eurysporus</name>
    <dbReference type="NCBI Taxonomy" id="2828524"/>
    <lineage>
        <taxon>Eukaryota</taxon>
        <taxon>Fungi</taxon>
        <taxon>Dikarya</taxon>
        <taxon>Basidiomycota</taxon>
        <taxon>Agaricomycotina</taxon>
        <taxon>Agaricomycetes</taxon>
        <taxon>Agaricomycetidae</taxon>
        <taxon>Agaricales</taxon>
        <taxon>Agaricineae</taxon>
        <taxon>Psathyrellaceae</taxon>
        <taxon>Candolleomyces</taxon>
    </lineage>
</organism>
<dbReference type="PANTHER" id="PTHR11362">
    <property type="entry name" value="PHOSPHATIDYLETHANOLAMINE-BINDING PROTEIN"/>
    <property type="match status" value="1"/>
</dbReference>